<dbReference type="RefSeq" id="WP_059222887.1">
    <property type="nucleotide sequence ID" value="NZ_LMVH01000001.1"/>
</dbReference>
<sequence>MNELTTVTQMTSLEVAEITGKEHKSVLRDIRDEIEKLESQRIFTEHIFVPSEYQDRTGRTLPMYILTREGVLQLAARYDAVVRFKLIEKVSQPIKPLSPAQQLLAQAQILVEMDSRVGAVEQGVRRLEHNCRRTITSNQLTVIAYANMKGIRPDEYNSSVVGRKATKLCKERNILVGKVVDSRYGLINTYPEEILDEIFFE</sequence>
<name>A0A0X3Y2W1_FUSNC</name>
<dbReference type="AlphaFoldDB" id="A0A0X3Y2W1"/>
<dbReference type="InterPro" id="IPR014054">
    <property type="entry name" value="Phage_regulatory_Rha"/>
</dbReference>
<evidence type="ECO:0000313" key="2">
    <source>
        <dbReference type="Proteomes" id="UP000054800"/>
    </source>
</evidence>
<proteinExistence type="predicted"/>
<organism evidence="1 2">
    <name type="scientific">Fusobacterium nucleatum subsp. nucleatum</name>
    <dbReference type="NCBI Taxonomy" id="76856"/>
    <lineage>
        <taxon>Bacteria</taxon>
        <taxon>Fusobacteriati</taxon>
        <taxon>Fusobacteriota</taxon>
        <taxon>Fusobacteriia</taxon>
        <taxon>Fusobacteriales</taxon>
        <taxon>Fusobacteriaceae</taxon>
        <taxon>Fusobacterium</taxon>
    </lineage>
</organism>
<evidence type="ECO:0000313" key="1">
    <source>
        <dbReference type="EMBL" id="KUL99353.1"/>
    </source>
</evidence>
<dbReference type="Proteomes" id="UP000054800">
    <property type="component" value="Unassembled WGS sequence"/>
</dbReference>
<reference evidence="1 2" key="1">
    <citation type="submission" date="2015-10" db="EMBL/GenBank/DDBJ databases">
        <authorList>
            <person name="Gilbert D.G."/>
        </authorList>
    </citation>
    <scope>NUCLEOTIDE SEQUENCE [LARGE SCALE GENOMIC DNA]</scope>
    <source>
        <strain evidence="1 2">ChDC F311</strain>
    </source>
</reference>
<dbReference type="OrthoDB" id="9808959at2"/>
<accession>A0A0X3Y2W1</accession>
<dbReference type="EMBL" id="LMVH01000001">
    <property type="protein sequence ID" value="KUL99353.1"/>
    <property type="molecule type" value="Genomic_DNA"/>
</dbReference>
<protein>
    <submittedName>
        <fullName evidence="1">Transcriptional regulator</fullName>
    </submittedName>
</protein>
<gene>
    <name evidence="1" type="ORF">RO03_07500</name>
</gene>
<dbReference type="Pfam" id="PF09669">
    <property type="entry name" value="Phage_pRha"/>
    <property type="match status" value="1"/>
</dbReference>
<comment type="caution">
    <text evidence="1">The sequence shown here is derived from an EMBL/GenBank/DDBJ whole genome shotgun (WGS) entry which is preliminary data.</text>
</comment>